<dbReference type="OrthoDB" id="8613542at2"/>
<comment type="caution">
    <text evidence="1">The sequence shown here is derived from an EMBL/GenBank/DDBJ whole genome shotgun (WGS) entry which is preliminary data.</text>
</comment>
<sequence>MSNNFNMHFDAKTKQQFAEVLAEYGLTIPQAFKLFANQVIKTKTVPLSFAWQAEQTSLLQDHVLAILQQNQREQAEGKTQKFASLTEMMSDLADE</sequence>
<dbReference type="InterPro" id="IPR013321">
    <property type="entry name" value="Arc_rbn_hlx_hlx"/>
</dbReference>
<evidence type="ECO:0000313" key="2">
    <source>
        <dbReference type="Proteomes" id="UP000294702"/>
    </source>
</evidence>
<dbReference type="EMBL" id="SMFT01000002">
    <property type="protein sequence ID" value="TCJ98426.1"/>
    <property type="molecule type" value="Genomic_DNA"/>
</dbReference>
<dbReference type="InterPro" id="IPR007337">
    <property type="entry name" value="RelB/DinJ"/>
</dbReference>
<dbReference type="Gene3D" id="1.10.1220.10">
    <property type="entry name" value="Met repressor-like"/>
    <property type="match status" value="1"/>
</dbReference>
<dbReference type="Proteomes" id="UP000294702">
    <property type="component" value="Unassembled WGS sequence"/>
</dbReference>
<name>A0A4R1FT69_9PAST</name>
<dbReference type="AlphaFoldDB" id="A0A4R1FT69"/>
<gene>
    <name evidence="1" type="ORF">EV694_0829</name>
</gene>
<accession>A0A4R1FT69</accession>
<dbReference type="Pfam" id="PF04221">
    <property type="entry name" value="RelB"/>
    <property type="match status" value="1"/>
</dbReference>
<keyword evidence="2" id="KW-1185">Reference proteome</keyword>
<evidence type="ECO:0000313" key="1">
    <source>
        <dbReference type="EMBL" id="TCJ98426.1"/>
    </source>
</evidence>
<proteinExistence type="predicted"/>
<dbReference type="NCBIfam" id="TIGR02384">
    <property type="entry name" value="RelB_DinJ"/>
    <property type="match status" value="1"/>
</dbReference>
<dbReference type="RefSeq" id="WP_132689622.1">
    <property type="nucleotide sequence ID" value="NZ_SMFT01000002.1"/>
</dbReference>
<protein>
    <submittedName>
        <fullName evidence="1">DNA-damage-inducible protein J</fullName>
    </submittedName>
</protein>
<reference evidence="1 2" key="1">
    <citation type="submission" date="2019-03" db="EMBL/GenBank/DDBJ databases">
        <title>Genomic Encyclopedia of Type Strains, Phase IV (KMG-IV): sequencing the most valuable type-strain genomes for metagenomic binning, comparative biology and taxonomic classification.</title>
        <authorList>
            <person name="Goeker M."/>
        </authorList>
    </citation>
    <scope>NUCLEOTIDE SEQUENCE [LARGE SCALE GENOMIC DNA]</scope>
    <source>
        <strain evidence="1 2">DSM 15534</strain>
    </source>
</reference>
<organism evidence="1 2">
    <name type="scientific">Volucribacter psittacicida</name>
    <dbReference type="NCBI Taxonomy" id="203482"/>
    <lineage>
        <taxon>Bacteria</taxon>
        <taxon>Pseudomonadati</taxon>
        <taxon>Pseudomonadota</taxon>
        <taxon>Gammaproteobacteria</taxon>
        <taxon>Pasteurellales</taxon>
        <taxon>Pasteurellaceae</taxon>
        <taxon>Volucribacter</taxon>
    </lineage>
</organism>
<dbReference type="GO" id="GO:0006355">
    <property type="term" value="P:regulation of DNA-templated transcription"/>
    <property type="evidence" value="ECO:0007669"/>
    <property type="project" value="InterPro"/>
</dbReference>